<evidence type="ECO:0000313" key="3">
    <source>
        <dbReference type="Proteomes" id="UP000031972"/>
    </source>
</evidence>
<gene>
    <name evidence="2" type="ORF">KR50_31580</name>
</gene>
<dbReference type="AlphaFoldDB" id="A0A0C2VI04"/>
<dbReference type="PATRIC" id="fig|220754.4.peg.3172"/>
<evidence type="ECO:0000256" key="1">
    <source>
        <dbReference type="SAM" id="MobiDB-lite"/>
    </source>
</evidence>
<dbReference type="Proteomes" id="UP000031972">
    <property type="component" value="Unassembled WGS sequence"/>
</dbReference>
<name>A0A0C2VI04_9BACL</name>
<accession>A0A0C2VI04</accession>
<sequence>MRPCRCDSIKGAHLPPRGKPPPVAEMNRSSSNSIKEEQLLVRSFGLRRPEGI</sequence>
<evidence type="ECO:0000313" key="2">
    <source>
        <dbReference type="EMBL" id="KIL43638.1"/>
    </source>
</evidence>
<comment type="caution">
    <text evidence="2">The sequence shown here is derived from an EMBL/GenBank/DDBJ whole genome shotgun (WGS) entry which is preliminary data.</text>
</comment>
<reference evidence="2 3" key="1">
    <citation type="submission" date="2015-01" db="EMBL/GenBank/DDBJ databases">
        <title>Jeotgalibacillus campisalis genome sequencing.</title>
        <authorList>
            <person name="Goh K.M."/>
            <person name="Chan K.-G."/>
            <person name="Yaakop A.S."/>
            <person name="Ee R."/>
            <person name="Gan H.M."/>
            <person name="Chan C.S."/>
        </authorList>
    </citation>
    <scope>NUCLEOTIDE SEQUENCE [LARGE SCALE GENOMIC DNA]</scope>
    <source>
        <strain evidence="2 3">SF-57</strain>
    </source>
</reference>
<feature type="region of interest" description="Disordered" evidence="1">
    <location>
        <begin position="1"/>
        <end position="33"/>
    </location>
</feature>
<organism evidence="2 3">
    <name type="scientific">Jeotgalibacillus campisalis</name>
    <dbReference type="NCBI Taxonomy" id="220754"/>
    <lineage>
        <taxon>Bacteria</taxon>
        <taxon>Bacillati</taxon>
        <taxon>Bacillota</taxon>
        <taxon>Bacilli</taxon>
        <taxon>Bacillales</taxon>
        <taxon>Caryophanaceae</taxon>
        <taxon>Jeotgalibacillus</taxon>
    </lineage>
</organism>
<dbReference type="EMBL" id="JXRR01000021">
    <property type="protein sequence ID" value="KIL43638.1"/>
    <property type="molecule type" value="Genomic_DNA"/>
</dbReference>
<protein>
    <submittedName>
        <fullName evidence="2">Uncharacterized protein</fullName>
    </submittedName>
</protein>
<proteinExistence type="predicted"/>
<feature type="compositionally biased region" description="Basic and acidic residues" evidence="1">
    <location>
        <begin position="1"/>
        <end position="10"/>
    </location>
</feature>
<keyword evidence="3" id="KW-1185">Reference proteome</keyword>